<dbReference type="AlphaFoldDB" id="A0A0R3WKE8"/>
<evidence type="ECO:0000313" key="1">
    <source>
        <dbReference type="EMBL" id="VDM17595.1"/>
    </source>
</evidence>
<name>A0A0R3WKE8_HYDTA</name>
<protein>
    <submittedName>
        <fullName evidence="3">Fibronectin type-III domain-containing protein</fullName>
    </submittedName>
</protein>
<dbReference type="EMBL" id="UYWX01000207">
    <property type="protein sequence ID" value="VDM17595.1"/>
    <property type="molecule type" value="Genomic_DNA"/>
</dbReference>
<sequence length="300" mass="33704">MTALMLMEKGKEVRSSPLPPHYNWSYVSSETIQLSWDVHRLAHLKLEQLKLIVLPERAEGKYETFDFQLGKAEINDLVPGTVYSVFFEPLRKGKASFLFSGALETLPAESATEKIVPVPQLYWHRRSHNSFQLVWKAEELINHGVDQIKVAAQPTTSRDSPKLSTAATADGALILDELVPSQQYEVMMEVIKENIPIFYQLVYLETRSTAQEVSTIPVDGQNPAECAKASDLSPPIWTLPSIEPTAVTTPTSGFQQPHLIGPPLMYTKSRLKMLLTTVWVKARQERMDCCVSTANTVKTY</sequence>
<dbReference type="WBParaSite" id="TTAC_0000118601-mRNA-1">
    <property type="protein sequence ID" value="TTAC_0000118601-mRNA-1"/>
    <property type="gene ID" value="TTAC_0000118601"/>
</dbReference>
<dbReference type="OrthoDB" id="6155648at2759"/>
<reference evidence="3" key="1">
    <citation type="submission" date="2016-04" db="UniProtKB">
        <authorList>
            <consortium name="WormBaseParasite"/>
        </authorList>
    </citation>
    <scope>IDENTIFICATION</scope>
</reference>
<proteinExistence type="predicted"/>
<evidence type="ECO:0000313" key="2">
    <source>
        <dbReference type="Proteomes" id="UP000274429"/>
    </source>
</evidence>
<keyword evidence="2" id="KW-1185">Reference proteome</keyword>
<evidence type="ECO:0000313" key="3">
    <source>
        <dbReference type="WBParaSite" id="TTAC_0000118601-mRNA-1"/>
    </source>
</evidence>
<dbReference type="SUPFAM" id="SSF49265">
    <property type="entry name" value="Fibronectin type III"/>
    <property type="match status" value="1"/>
</dbReference>
<accession>A0A0R3WKE8</accession>
<dbReference type="Proteomes" id="UP000274429">
    <property type="component" value="Unassembled WGS sequence"/>
</dbReference>
<dbReference type="STRING" id="6205.A0A0R3WKE8"/>
<gene>
    <name evidence="1" type="ORF">TTAC_LOCUS1187</name>
</gene>
<dbReference type="InterPro" id="IPR036116">
    <property type="entry name" value="FN3_sf"/>
</dbReference>
<organism evidence="3">
    <name type="scientific">Hydatigena taeniaeformis</name>
    <name type="common">Feline tapeworm</name>
    <name type="synonym">Taenia taeniaeformis</name>
    <dbReference type="NCBI Taxonomy" id="6205"/>
    <lineage>
        <taxon>Eukaryota</taxon>
        <taxon>Metazoa</taxon>
        <taxon>Spiralia</taxon>
        <taxon>Lophotrochozoa</taxon>
        <taxon>Platyhelminthes</taxon>
        <taxon>Cestoda</taxon>
        <taxon>Eucestoda</taxon>
        <taxon>Cyclophyllidea</taxon>
        <taxon>Taeniidae</taxon>
        <taxon>Hydatigera</taxon>
    </lineage>
</organism>
<reference evidence="1 2" key="2">
    <citation type="submission" date="2018-11" db="EMBL/GenBank/DDBJ databases">
        <authorList>
            <consortium name="Pathogen Informatics"/>
        </authorList>
    </citation>
    <scope>NUCLEOTIDE SEQUENCE [LARGE SCALE GENOMIC DNA]</scope>
</reference>